<accession>A0ABU4XX97</accession>
<dbReference type="GO" id="GO:0047936">
    <property type="term" value="F:glucose 1-dehydrogenase [NAD(P)+] activity"/>
    <property type="evidence" value="ECO:0007669"/>
    <property type="project" value="UniProtKB-EC"/>
</dbReference>
<organism evidence="4 5">
    <name type="scientific">Mesorhizobium album</name>
    <dbReference type="NCBI Taxonomy" id="3072314"/>
    <lineage>
        <taxon>Bacteria</taxon>
        <taxon>Pseudomonadati</taxon>
        <taxon>Pseudomonadota</taxon>
        <taxon>Alphaproteobacteria</taxon>
        <taxon>Hyphomicrobiales</taxon>
        <taxon>Phyllobacteriaceae</taxon>
        <taxon>Mesorhizobium</taxon>
    </lineage>
</organism>
<feature type="domain" description="Ketoreductase" evidence="3">
    <location>
        <begin position="7"/>
        <end position="186"/>
    </location>
</feature>
<keyword evidence="5" id="KW-1185">Reference proteome</keyword>
<dbReference type="PANTHER" id="PTHR43639:SF1">
    <property type="entry name" value="SHORT-CHAIN DEHYDROGENASE_REDUCTASE FAMILY PROTEIN"/>
    <property type="match status" value="1"/>
</dbReference>
<dbReference type="EMBL" id="JAVIIW010000012">
    <property type="protein sequence ID" value="MDX8479329.1"/>
    <property type="molecule type" value="Genomic_DNA"/>
</dbReference>
<dbReference type="NCBIfam" id="NF005559">
    <property type="entry name" value="PRK07231.1"/>
    <property type="match status" value="1"/>
</dbReference>
<dbReference type="Proteomes" id="UP001287059">
    <property type="component" value="Unassembled WGS sequence"/>
</dbReference>
<evidence type="ECO:0000256" key="1">
    <source>
        <dbReference type="ARBA" id="ARBA00006484"/>
    </source>
</evidence>
<dbReference type="SMART" id="SM00822">
    <property type="entry name" value="PKS_KR"/>
    <property type="match status" value="1"/>
</dbReference>
<dbReference type="Gene3D" id="3.40.50.720">
    <property type="entry name" value="NAD(P)-binding Rossmann-like Domain"/>
    <property type="match status" value="1"/>
</dbReference>
<dbReference type="EC" id="1.1.1.47" evidence="4"/>
<evidence type="ECO:0000256" key="2">
    <source>
        <dbReference type="ARBA" id="ARBA00023002"/>
    </source>
</evidence>
<dbReference type="PRINTS" id="PR00080">
    <property type="entry name" value="SDRFAMILY"/>
</dbReference>
<evidence type="ECO:0000313" key="4">
    <source>
        <dbReference type="EMBL" id="MDX8479329.1"/>
    </source>
</evidence>
<reference evidence="4 5" key="1">
    <citation type="submission" date="2023-08" db="EMBL/GenBank/DDBJ databases">
        <title>Implementing the SeqCode for naming new Mesorhizobium species isolated from Vachellia karroo root nodules.</title>
        <authorList>
            <person name="Van Lill M."/>
        </authorList>
    </citation>
    <scope>NUCLEOTIDE SEQUENCE [LARGE SCALE GENOMIC DNA]</scope>
    <source>
        <strain evidence="4 5">VK24D</strain>
    </source>
</reference>
<dbReference type="InterPro" id="IPR002347">
    <property type="entry name" value="SDR_fam"/>
</dbReference>
<dbReference type="InterPro" id="IPR057326">
    <property type="entry name" value="KR_dom"/>
</dbReference>
<sequence length="249" mass="26008">MSRLVNKVAIVTGGSKGIGAAIAKGLAAAGAAVVVNFTSSKKDADQVVNQIEAVGGKAISVQGDVSVAVDVRRLFEVTNSSFGPPDILVNNAGIFEFEPLEGVTEAQFHRQFDVNVLGPILTIQEAARYFGPAGGSIINISSIASSNPQPNSLVYAATKGAVDTITVSTSRELGHRNIRVNAIAPGVIDTEGLRRVGIMGSELEKQIVERTPLGRFGLPEDIARVAVFLASDEAAWLTGERIAVSGGWQ</sequence>
<gene>
    <name evidence="4" type="ORF">RFN28_12685</name>
</gene>
<dbReference type="PRINTS" id="PR00081">
    <property type="entry name" value="GDHRDH"/>
</dbReference>
<dbReference type="InterPro" id="IPR036291">
    <property type="entry name" value="NAD(P)-bd_dom_sf"/>
</dbReference>
<dbReference type="RefSeq" id="WP_320287674.1">
    <property type="nucleotide sequence ID" value="NZ_JAVIIW010000012.1"/>
</dbReference>
<dbReference type="PROSITE" id="PS00061">
    <property type="entry name" value="ADH_SHORT"/>
    <property type="match status" value="1"/>
</dbReference>
<dbReference type="InterPro" id="IPR020904">
    <property type="entry name" value="Sc_DH/Rdtase_CS"/>
</dbReference>
<dbReference type="Pfam" id="PF13561">
    <property type="entry name" value="adh_short_C2"/>
    <property type="match status" value="1"/>
</dbReference>
<dbReference type="SUPFAM" id="SSF51735">
    <property type="entry name" value="NAD(P)-binding Rossmann-fold domains"/>
    <property type="match status" value="1"/>
</dbReference>
<evidence type="ECO:0000313" key="5">
    <source>
        <dbReference type="Proteomes" id="UP001287059"/>
    </source>
</evidence>
<keyword evidence="2 4" id="KW-0560">Oxidoreductase</keyword>
<proteinExistence type="inferred from homology"/>
<protein>
    <submittedName>
        <fullName evidence="4">Glucose 1-dehydrogenase</fullName>
        <ecNumber evidence="4">1.1.1.47</ecNumber>
    </submittedName>
</protein>
<dbReference type="PANTHER" id="PTHR43639">
    <property type="entry name" value="OXIDOREDUCTASE, SHORT-CHAIN DEHYDROGENASE/REDUCTASE FAMILY (AFU_ORTHOLOGUE AFUA_5G02870)"/>
    <property type="match status" value="1"/>
</dbReference>
<evidence type="ECO:0000259" key="3">
    <source>
        <dbReference type="SMART" id="SM00822"/>
    </source>
</evidence>
<name>A0ABU4XX97_9HYPH</name>
<comment type="caution">
    <text evidence="4">The sequence shown here is derived from an EMBL/GenBank/DDBJ whole genome shotgun (WGS) entry which is preliminary data.</text>
</comment>
<comment type="similarity">
    <text evidence="1">Belongs to the short-chain dehydrogenases/reductases (SDR) family.</text>
</comment>